<dbReference type="AlphaFoldDB" id="A0A918S7G2"/>
<protein>
    <submittedName>
        <fullName evidence="1">Uncharacterized protein</fullName>
    </submittedName>
</protein>
<comment type="caution">
    <text evidence="1">The sequence shown here is derived from an EMBL/GenBank/DDBJ whole genome shotgun (WGS) entry which is preliminary data.</text>
</comment>
<gene>
    <name evidence="1" type="ORF">GCM10007103_06410</name>
</gene>
<reference evidence="1" key="2">
    <citation type="submission" date="2020-09" db="EMBL/GenBank/DDBJ databases">
        <authorList>
            <person name="Sun Q."/>
            <person name="Kim S."/>
        </authorList>
    </citation>
    <scope>NUCLEOTIDE SEQUENCE</scope>
    <source>
        <strain evidence="1">KCTC 12719</strain>
    </source>
</reference>
<accession>A0A918S7G2</accession>
<dbReference type="Proteomes" id="UP000610456">
    <property type="component" value="Unassembled WGS sequence"/>
</dbReference>
<organism evidence="1 2">
    <name type="scientific">Salinimicrobium marinum</name>
    <dbReference type="NCBI Taxonomy" id="680283"/>
    <lineage>
        <taxon>Bacteria</taxon>
        <taxon>Pseudomonadati</taxon>
        <taxon>Bacteroidota</taxon>
        <taxon>Flavobacteriia</taxon>
        <taxon>Flavobacteriales</taxon>
        <taxon>Flavobacteriaceae</taxon>
        <taxon>Salinimicrobium</taxon>
    </lineage>
</organism>
<dbReference type="RefSeq" id="WP_189603246.1">
    <property type="nucleotide sequence ID" value="NZ_BMXB01000001.1"/>
</dbReference>
<proteinExistence type="predicted"/>
<sequence length="100" mass="11760">MKNKEKEIHVSWLKNLLQNFQETTKKGKETNSNEERARAISEIEEITGKLETYIRNNEDLLEVITGSSIELAREVNWNDVVRPTHFEEDLQEMLSTLKEK</sequence>
<reference evidence="1" key="1">
    <citation type="journal article" date="2014" name="Int. J. Syst. Evol. Microbiol.">
        <title>Complete genome sequence of Corynebacterium casei LMG S-19264T (=DSM 44701T), isolated from a smear-ripened cheese.</title>
        <authorList>
            <consortium name="US DOE Joint Genome Institute (JGI-PGF)"/>
            <person name="Walter F."/>
            <person name="Albersmeier A."/>
            <person name="Kalinowski J."/>
            <person name="Ruckert C."/>
        </authorList>
    </citation>
    <scope>NUCLEOTIDE SEQUENCE</scope>
    <source>
        <strain evidence="1">KCTC 12719</strain>
    </source>
</reference>
<dbReference type="EMBL" id="BMXB01000001">
    <property type="protein sequence ID" value="GHA27700.1"/>
    <property type="molecule type" value="Genomic_DNA"/>
</dbReference>
<name>A0A918S7G2_9FLAO</name>
<evidence type="ECO:0000313" key="1">
    <source>
        <dbReference type="EMBL" id="GHA27700.1"/>
    </source>
</evidence>
<keyword evidence="2" id="KW-1185">Reference proteome</keyword>
<evidence type="ECO:0000313" key="2">
    <source>
        <dbReference type="Proteomes" id="UP000610456"/>
    </source>
</evidence>